<proteinExistence type="evidence at transcript level"/>
<dbReference type="MGI" id="MGI:2442339">
    <property type="gene designation" value="A730018C14Rik"/>
</dbReference>
<name>B7ZWF3_MOUSE</name>
<evidence type="ECO:0000313" key="2">
    <source>
        <dbReference type="MGI" id="MGI:2442339"/>
    </source>
</evidence>
<evidence type="ECO:0000313" key="1">
    <source>
        <dbReference type="EMBL" id="AAI72018.1"/>
    </source>
</evidence>
<sequence>MTEIHIFAEEEQVSLAEEGQVSRAEVQVTCVSTVLSLVIRHPFQRQQKASGRGDSFTADRNPTSWFHSVIGMPLDRWCCREVGGGTYLCLSLSEPRLISGSPTIPYFLVFENLGLFSRLLTCLLWFPSPYASLGLYFCSPVHQLEHHLLLLFFLSLVTKSETHVTLLRYLSQSLLWSSFSSGSSTSSEHLWLLLFSFHFAPGPCHCLSLGDCDPELFITPTANSCCVGGKGQVVALLNHDWYRAGMVQSWVP</sequence>
<protein>
    <submittedName>
        <fullName evidence="1">A730018C14Rik protein</fullName>
    </submittedName>
</protein>
<reference evidence="1" key="1">
    <citation type="journal article" date="2004" name="Genome Res.">
        <title>The status, quality, and expansion of the NIH full-length cDNA project: the Mammalian Gene Collection (MGC).</title>
        <authorList>
            <consortium name="The MGC Project Team"/>
            <person name="Gerhard D.S."/>
            <person name="Wagner L."/>
            <person name="Feingold E.A."/>
            <person name="Shenmen C.M."/>
            <person name="Grouse L.H."/>
            <person name="Schuler G."/>
            <person name="Klein S.L."/>
            <person name="Old S."/>
            <person name="Rasooly R."/>
            <person name="Good P."/>
            <person name="Guyer M."/>
            <person name="Peck A.M."/>
            <person name="Derge J.G."/>
            <person name="Lipman D."/>
            <person name="Collins F.S."/>
            <person name="Jang W."/>
            <person name="Sherry S."/>
            <person name="Feolo M."/>
            <person name="Misquitta L."/>
            <person name="Lee E."/>
            <person name="Rotmistrovsky K."/>
            <person name="Greenhut S.F."/>
            <person name="Schaefer C.F."/>
            <person name="Buetow K."/>
            <person name="Bonner T.I."/>
            <person name="Haussler D."/>
            <person name="Kent J."/>
            <person name="Kiekhaus M."/>
            <person name="Furey T."/>
            <person name="Brent M."/>
            <person name="Prange C."/>
            <person name="Schreiber K."/>
            <person name="Shapiro N."/>
            <person name="Bhat N.K."/>
            <person name="Hopkins R.F."/>
            <person name="Hsie F."/>
            <person name="Driscoll T."/>
            <person name="Soares M.B."/>
            <person name="Casavant T.L."/>
            <person name="Scheetz T.E."/>
            <person name="Brown-stein M.J."/>
            <person name="Usdin T.B."/>
            <person name="Toshiyuki S."/>
            <person name="Carninci P."/>
            <person name="Piao Y."/>
            <person name="Dudekula D.B."/>
            <person name="Ko M.S."/>
            <person name="Kawakami K."/>
            <person name="Suzuki Y."/>
            <person name="Sugano S."/>
            <person name="Gruber C.E."/>
            <person name="Smith M.R."/>
            <person name="Simmons B."/>
            <person name="Moore T."/>
            <person name="Waterman R."/>
            <person name="Johnson S.L."/>
            <person name="Ruan Y."/>
            <person name="Wei C.L."/>
            <person name="Mathavan S."/>
            <person name="Gunaratne P.H."/>
            <person name="Wu J."/>
            <person name="Garcia A.M."/>
            <person name="Hulyk S.W."/>
            <person name="Fuh E."/>
            <person name="Yuan Y."/>
            <person name="Sneed A."/>
            <person name="Kowis C."/>
            <person name="Hodgson A."/>
            <person name="Muzny D.M."/>
            <person name="McPherson J."/>
            <person name="Gibbs R.A."/>
            <person name="Fahey J."/>
            <person name="Helton E."/>
            <person name="Ketteman M."/>
            <person name="Madan A."/>
            <person name="Rodrigues S."/>
            <person name="Sanchez A."/>
            <person name="Whiting M."/>
            <person name="Madari A."/>
            <person name="Young A.C."/>
            <person name="Wetherby K.D."/>
            <person name="Granite S.J."/>
            <person name="Kwong P.N."/>
            <person name="Brinkley C.P."/>
            <person name="Pearson R.L."/>
            <person name="Bouffard G.G."/>
            <person name="Blakesly R.W."/>
            <person name="Green E.D."/>
            <person name="Dickson M.C."/>
            <person name="Rodriguez A.C."/>
            <person name="Grimwood J."/>
            <person name="Schmutz J."/>
            <person name="Myers R.M."/>
            <person name="Butterfield Y.S."/>
            <person name="Griffith M."/>
            <person name="Griffith O.L."/>
            <person name="Krzywinski M.I."/>
            <person name="Liao N."/>
            <person name="Morin R."/>
            <person name="Morrin R."/>
            <person name="Palmquist D."/>
            <person name="Petrescu A.S."/>
            <person name="Skalska U."/>
            <person name="Smailus D.E."/>
            <person name="Stott J.M."/>
            <person name="Schnerch A."/>
            <person name="Schein J.E."/>
            <person name="Jones S.J."/>
            <person name="Holt R.A."/>
            <person name="Baross A."/>
            <person name="Marra M.A."/>
            <person name="Clifton S."/>
            <person name="Makowski K.A."/>
            <person name="Bosak S."/>
            <person name="Malek J."/>
        </authorList>
    </citation>
    <scope>NUCLEOTIDE SEQUENCE [LARGE SCALE MRNA]</scope>
    <source>
        <tissue evidence="1">Brain</tissue>
    </source>
</reference>
<dbReference type="EMBL" id="BC172018">
    <property type="protein sequence ID" value="AAI72018.1"/>
    <property type="molecule type" value="mRNA"/>
</dbReference>
<dbReference type="AGR" id="MGI:2442339"/>
<dbReference type="AlphaFoldDB" id="B7ZWF3"/>
<accession>B7ZWF3</accession>
<organism evidence="1">
    <name type="scientific">Mus musculus</name>
    <name type="common">Mouse</name>
    <dbReference type="NCBI Taxonomy" id="10090"/>
    <lineage>
        <taxon>Eukaryota</taxon>
        <taxon>Metazoa</taxon>
        <taxon>Chordata</taxon>
        <taxon>Craniata</taxon>
        <taxon>Vertebrata</taxon>
        <taxon>Euteleostomi</taxon>
        <taxon>Mammalia</taxon>
        <taxon>Eutheria</taxon>
        <taxon>Euarchontoglires</taxon>
        <taxon>Glires</taxon>
        <taxon>Rodentia</taxon>
        <taxon>Myomorpha</taxon>
        <taxon>Muroidea</taxon>
        <taxon>Muridae</taxon>
        <taxon>Murinae</taxon>
        <taxon>Mus</taxon>
        <taxon>Mus</taxon>
    </lineage>
</organism>
<gene>
    <name evidence="1 2" type="primary">A730018C14Rik</name>
</gene>